<evidence type="ECO:0000256" key="1">
    <source>
        <dbReference type="ARBA" id="ARBA00022676"/>
    </source>
</evidence>
<dbReference type="eggNOG" id="COG0438">
    <property type="taxonomic scope" value="Bacteria"/>
</dbReference>
<dbReference type="PANTHER" id="PTHR12526">
    <property type="entry name" value="GLYCOSYLTRANSFERASE"/>
    <property type="match status" value="1"/>
</dbReference>
<feature type="domain" description="Spore protein YkvP/CgeB glycosyl transferase-like" evidence="5">
    <location>
        <begin position="346"/>
        <end position="489"/>
    </location>
</feature>
<feature type="domain" description="Glycosyltransferase subfamily 4-like N-terminal" evidence="4">
    <location>
        <begin position="520"/>
        <end position="709"/>
    </location>
</feature>
<evidence type="ECO:0000256" key="2">
    <source>
        <dbReference type="ARBA" id="ARBA00022679"/>
    </source>
</evidence>
<dbReference type="Pfam" id="PF00534">
    <property type="entry name" value="Glycos_transf_1"/>
    <property type="match status" value="1"/>
</dbReference>
<reference evidence="6 7" key="1">
    <citation type="journal article" date="2014" name="Genome Biol. Evol.">
        <title>Acetic acid bacteria genomes reveal functional traits for adaptation to life in insect guts.</title>
        <authorList>
            <person name="Chouaia B."/>
            <person name="Gaiarsa S."/>
            <person name="Crotti E."/>
            <person name="Comandatore F."/>
            <person name="Degli Esposti M."/>
            <person name="Ricci I."/>
            <person name="Alma A."/>
            <person name="Favia G."/>
            <person name="Bandi C."/>
            <person name="Daffonchio D."/>
        </authorList>
    </citation>
    <scope>NUCLEOTIDE SEQUENCE [LARGE SCALE GENOMIC DNA]</scope>
    <source>
        <strain evidence="6 7">SF2.1</strain>
    </source>
</reference>
<dbReference type="SUPFAM" id="SSF53756">
    <property type="entry name" value="UDP-Glycosyltransferase/glycogen phosphorylase"/>
    <property type="match status" value="2"/>
</dbReference>
<keyword evidence="2" id="KW-0808">Transferase</keyword>
<dbReference type="Pfam" id="PF13524">
    <property type="entry name" value="Glyco_trans_1_2"/>
    <property type="match status" value="1"/>
</dbReference>
<dbReference type="CDD" id="cd03823">
    <property type="entry name" value="GT4_ExpE7-like"/>
    <property type="match status" value="1"/>
</dbReference>
<dbReference type="Gene3D" id="3.40.50.2000">
    <property type="entry name" value="Glycogen Phosphorylase B"/>
    <property type="match status" value="3"/>
</dbReference>
<sequence>MHDFTNTKTSSGFDNPEASIEVLRASAYLATTRADALQAELRLSNQQLKLMRRSLSWRMMEPLRWVRALTLGHLPRGVPLNEAWEQWQDACRTEGFFKAISRFIDSGRVKRRLLHHNDQAGDPLFVPTKRQEQIMRRPAPRADRFLRSHYLLIADLGLQQCTKYRVTQKAELMRKLGWTVQIVDWQDSDEALSALQIATHVLFYRVPGIASVLSLISEAKRVGLQPRWEIDDLLFSKALYRRNGNLDTLDNTERQDLYQLADSYLLALQACGRGMASTEALAKEMRKIGIEDVLILENALDSQTLDVARQILANRVPRGDDRIIICYGSGSRAHDMDFKIAETGLIAAMTAEPRLELLLIGPLKISTGFAHFGSRVKRVNELSYPAYLEALSKADIAIAPLEETLFNDCKSNIKFLEAAILSLPSICSPTDTYKRVIRTGENGVLARSAEEWRDALLTLAHDPALRERMGEAARATALNLYAPERILTQQVEPVFGRPPSFGHKAPRILQVNVFMAPRSFGGATIVVEALLGPLAKAGFENSVMTTRPVFQDLPDGALRYRILDTDVFSVVAGRNGSSDNVTVARQIERWIDAWDVDLVHFHAIQEMGTGMARACQKRGIPYVISLHDCWWLSDNLFITRDDGQYHLESNDVPLAPGESTRANYLNERRKVMRQALAGAAAILSPSEEHKNLYVRNGVPAERIMINRNGFTWPSRPKKRREPGARLRFAFVGGIGFVKGFELIRKAFEKLSRDDWELVLVDNTLNLGFPSIDTSEWLVKGTIKTVPAYNQAGLDDFYDQVDVLLFPSQWRESYGLTVREALSRDVWVISTAPGGQSEEIVDGVNGSLIPIINDPAPLQAAVEAILDQKDRFDHYVNPNKASLPNYEDQAAELAALYNSLLKRSA</sequence>
<dbReference type="GO" id="GO:0016757">
    <property type="term" value="F:glycosyltransferase activity"/>
    <property type="evidence" value="ECO:0007669"/>
    <property type="project" value="UniProtKB-KW"/>
</dbReference>
<dbReference type="Pfam" id="PF13439">
    <property type="entry name" value="Glyco_transf_4"/>
    <property type="match status" value="1"/>
</dbReference>
<name>A0A060QCJ7_9PROT</name>
<dbReference type="AlphaFoldDB" id="A0A060QCJ7"/>
<evidence type="ECO:0008006" key="8">
    <source>
        <dbReference type="Google" id="ProtNLM"/>
    </source>
</evidence>
<protein>
    <recommendedName>
        <fullName evidence="8">Glycosyltransferase</fullName>
    </recommendedName>
</protein>
<evidence type="ECO:0000313" key="6">
    <source>
        <dbReference type="EMBL" id="CDG38615.1"/>
    </source>
</evidence>
<dbReference type="InterPro" id="IPR001296">
    <property type="entry name" value="Glyco_trans_1"/>
</dbReference>
<dbReference type="InterPro" id="IPR028098">
    <property type="entry name" value="Glyco_trans_4-like_N"/>
</dbReference>
<comment type="caution">
    <text evidence="6">The sequence shown here is derived from an EMBL/GenBank/DDBJ whole genome shotgun (WGS) entry which is preliminary data.</text>
</comment>
<dbReference type="EMBL" id="CBLX010000004">
    <property type="protein sequence ID" value="CDG38615.1"/>
    <property type="molecule type" value="Genomic_DNA"/>
</dbReference>
<proteinExistence type="predicted"/>
<organism evidence="6 7">
    <name type="scientific">Asaia bogorensis</name>
    <dbReference type="NCBI Taxonomy" id="91915"/>
    <lineage>
        <taxon>Bacteria</taxon>
        <taxon>Pseudomonadati</taxon>
        <taxon>Pseudomonadota</taxon>
        <taxon>Alphaproteobacteria</taxon>
        <taxon>Acetobacterales</taxon>
        <taxon>Acetobacteraceae</taxon>
        <taxon>Asaia</taxon>
    </lineage>
</organism>
<reference evidence="6 7" key="2">
    <citation type="journal article" date="2014" name="PLoS ONE">
        <title>Evolution of mitochondria reconstructed from the energy metabolism of living bacteria.</title>
        <authorList>
            <person name="Degli Esposti M."/>
            <person name="Chouaia B."/>
            <person name="Comandatore F."/>
            <person name="Crotti E."/>
            <person name="Sassera D."/>
            <person name="Lievens P.M."/>
            <person name="Daffonchio D."/>
            <person name="Bandi C."/>
        </authorList>
    </citation>
    <scope>NUCLEOTIDE SEQUENCE [LARGE SCALE GENOMIC DNA]</scope>
    <source>
        <strain evidence="6 7">SF2.1</strain>
    </source>
</reference>
<dbReference type="InterPro" id="IPR055259">
    <property type="entry name" value="YkvP/CgeB_Glyco_trans-like"/>
</dbReference>
<evidence type="ECO:0000313" key="7">
    <source>
        <dbReference type="Proteomes" id="UP000027583"/>
    </source>
</evidence>
<feature type="domain" description="Glycosyl transferase family 1" evidence="3">
    <location>
        <begin position="717"/>
        <end position="869"/>
    </location>
</feature>
<evidence type="ECO:0000259" key="3">
    <source>
        <dbReference type="Pfam" id="PF00534"/>
    </source>
</evidence>
<dbReference type="Proteomes" id="UP000027583">
    <property type="component" value="Unassembled WGS sequence"/>
</dbReference>
<evidence type="ECO:0000259" key="5">
    <source>
        <dbReference type="Pfam" id="PF13524"/>
    </source>
</evidence>
<dbReference type="PANTHER" id="PTHR12526:SF510">
    <property type="entry name" value="D-INOSITOL 3-PHOSPHATE GLYCOSYLTRANSFERASE"/>
    <property type="match status" value="1"/>
</dbReference>
<gene>
    <name evidence="6" type="ORF">ASAP_0570</name>
</gene>
<accession>A0A060QCJ7</accession>
<evidence type="ECO:0000259" key="4">
    <source>
        <dbReference type="Pfam" id="PF13439"/>
    </source>
</evidence>
<dbReference type="RefSeq" id="WP_023979723.1">
    <property type="nucleotide sequence ID" value="NZ_CBLX010000004.1"/>
</dbReference>
<keyword evidence="1" id="KW-0328">Glycosyltransferase</keyword>